<dbReference type="InterPro" id="IPR041102">
    <property type="entry name" value="UvrA_inter"/>
</dbReference>
<evidence type="ECO:0000256" key="15">
    <source>
        <dbReference type="ARBA" id="ARBA00039316"/>
    </source>
</evidence>
<dbReference type="InterPro" id="IPR027417">
    <property type="entry name" value="P-loop_NTPase"/>
</dbReference>
<evidence type="ECO:0000256" key="7">
    <source>
        <dbReference type="ARBA" id="ARBA00022769"/>
    </source>
</evidence>
<keyword evidence="10 17" id="KW-0067">ATP-binding</keyword>
<keyword evidence="12 17" id="KW-0238">DNA-binding</keyword>
<dbReference type="InterPro" id="IPR041552">
    <property type="entry name" value="UvrA_DNA-bd"/>
</dbReference>
<dbReference type="NCBIfam" id="NF001503">
    <property type="entry name" value="PRK00349.1"/>
    <property type="match status" value="1"/>
</dbReference>
<comment type="function">
    <text evidence="17">The UvrABC repair system catalyzes the recognition and processing of DNA lesions. UvrA is an ATPase and a DNA-binding protein. A damage recognition complex composed of 2 UvrA and 2 UvrB subunits scans DNA for abnormalities. When the presence of a lesion has been verified by UvrB, the UvrA molecules dissociate.</text>
</comment>
<reference evidence="19 20" key="1">
    <citation type="submission" date="2020-08" db="EMBL/GenBank/DDBJ databases">
        <title>Bridging the membrane lipid divide: bacteria of the FCB group superphylum have the potential to synthesize archaeal ether lipids.</title>
        <authorList>
            <person name="Villanueva L."/>
            <person name="Von Meijenfeldt F.A.B."/>
            <person name="Westbye A.B."/>
            <person name="Yadav S."/>
            <person name="Hopmans E.C."/>
            <person name="Dutilh B.E."/>
            <person name="Sinninghe Damste J.S."/>
        </authorList>
    </citation>
    <scope>NUCLEOTIDE SEQUENCE [LARGE SCALE GENOMIC DNA]</scope>
    <source>
        <strain evidence="19">NIOZ-UU47</strain>
    </source>
</reference>
<evidence type="ECO:0000256" key="10">
    <source>
        <dbReference type="ARBA" id="ARBA00022840"/>
    </source>
</evidence>
<accession>A0A8J6TFQ2</accession>
<dbReference type="Pfam" id="PF17755">
    <property type="entry name" value="UvrA_DNA-bind"/>
    <property type="match status" value="1"/>
</dbReference>
<feature type="binding site" evidence="17">
    <location>
        <begin position="33"/>
        <end position="40"/>
    </location>
    <ligand>
        <name>ATP</name>
        <dbReference type="ChEBI" id="CHEBI:30616"/>
    </ligand>
</feature>
<dbReference type="PROSITE" id="PS00211">
    <property type="entry name" value="ABC_TRANSPORTER_1"/>
    <property type="match status" value="2"/>
</dbReference>
<evidence type="ECO:0000313" key="19">
    <source>
        <dbReference type="EMBL" id="MBC8317678.1"/>
    </source>
</evidence>
<keyword evidence="13 17" id="KW-0234">DNA repair</keyword>
<dbReference type="GO" id="GO:0005737">
    <property type="term" value="C:cytoplasm"/>
    <property type="evidence" value="ECO:0007669"/>
    <property type="project" value="UniProtKB-SubCell"/>
</dbReference>
<evidence type="ECO:0000256" key="14">
    <source>
        <dbReference type="ARBA" id="ARBA00038000"/>
    </source>
</evidence>
<dbReference type="NCBIfam" id="TIGR00630">
    <property type="entry name" value="uvra"/>
    <property type="match status" value="1"/>
</dbReference>
<dbReference type="Pfam" id="PF17760">
    <property type="entry name" value="UvrA_inter"/>
    <property type="match status" value="1"/>
</dbReference>
<dbReference type="Gene3D" id="1.10.8.280">
    <property type="entry name" value="ABC transporter ATPase domain-like"/>
    <property type="match status" value="1"/>
</dbReference>
<keyword evidence="6 17" id="KW-0227">DNA damage</keyword>
<keyword evidence="8 17" id="KW-0863">Zinc-finger</keyword>
<keyword evidence="17" id="KW-0742">SOS response</keyword>
<dbReference type="InterPro" id="IPR013815">
    <property type="entry name" value="ATP_grasp_subdomain_1"/>
</dbReference>
<dbReference type="PANTHER" id="PTHR43152:SF3">
    <property type="entry name" value="UVRABC SYSTEM PROTEIN A"/>
    <property type="match status" value="1"/>
</dbReference>
<evidence type="ECO:0000256" key="17">
    <source>
        <dbReference type="HAMAP-Rule" id="MF_00205"/>
    </source>
</evidence>
<evidence type="ECO:0000256" key="5">
    <source>
        <dbReference type="ARBA" id="ARBA00022741"/>
    </source>
</evidence>
<keyword evidence="19" id="KW-0378">Hydrolase</keyword>
<dbReference type="GO" id="GO:0008270">
    <property type="term" value="F:zinc ion binding"/>
    <property type="evidence" value="ECO:0007669"/>
    <property type="project" value="UniProtKB-UniRule"/>
</dbReference>
<evidence type="ECO:0000256" key="6">
    <source>
        <dbReference type="ARBA" id="ARBA00022763"/>
    </source>
</evidence>
<dbReference type="GO" id="GO:0005524">
    <property type="term" value="F:ATP binding"/>
    <property type="evidence" value="ECO:0007669"/>
    <property type="project" value="UniProtKB-UniRule"/>
</dbReference>
<feature type="domain" description="ABC transporter" evidence="18">
    <location>
        <begin position="608"/>
        <end position="938"/>
    </location>
</feature>
<dbReference type="FunFam" id="1.20.1580.10:FF:000002">
    <property type="entry name" value="UvrABC system protein A"/>
    <property type="match status" value="1"/>
</dbReference>
<keyword evidence="2 17" id="KW-0963">Cytoplasm</keyword>
<dbReference type="Gene3D" id="1.20.1580.10">
    <property type="entry name" value="ABC transporter ATPase like domain"/>
    <property type="match status" value="2"/>
</dbReference>
<evidence type="ECO:0000256" key="3">
    <source>
        <dbReference type="ARBA" id="ARBA00022723"/>
    </source>
</evidence>
<keyword evidence="9 17" id="KW-0862">Zinc</keyword>
<dbReference type="AlphaFoldDB" id="A0A8J6TFQ2"/>
<feature type="binding site" evidence="17">
    <location>
        <begin position="642"/>
        <end position="649"/>
    </location>
    <ligand>
        <name>ATP</name>
        <dbReference type="ChEBI" id="CHEBI:30616"/>
    </ligand>
</feature>
<keyword evidence="7 17" id="KW-0228">DNA excision</keyword>
<dbReference type="SUPFAM" id="SSF52540">
    <property type="entry name" value="P-loop containing nucleoside triphosphate hydrolases"/>
    <property type="match status" value="2"/>
</dbReference>
<evidence type="ECO:0000259" key="18">
    <source>
        <dbReference type="PROSITE" id="PS50893"/>
    </source>
</evidence>
<dbReference type="InterPro" id="IPR017871">
    <property type="entry name" value="ABC_transporter-like_CS"/>
</dbReference>
<evidence type="ECO:0000256" key="2">
    <source>
        <dbReference type="ARBA" id="ARBA00022490"/>
    </source>
</evidence>
<dbReference type="GO" id="GO:0009381">
    <property type="term" value="F:excinuclease ABC activity"/>
    <property type="evidence" value="ECO:0007669"/>
    <property type="project" value="UniProtKB-UniRule"/>
</dbReference>
<keyword evidence="11 17" id="KW-0267">Excision nuclease</keyword>
<dbReference type="GO" id="GO:0009380">
    <property type="term" value="C:excinuclease repair complex"/>
    <property type="evidence" value="ECO:0007669"/>
    <property type="project" value="InterPro"/>
</dbReference>
<feature type="zinc finger region" description="C4-type" evidence="17">
    <location>
        <begin position="253"/>
        <end position="280"/>
    </location>
</feature>
<comment type="caution">
    <text evidence="19">The sequence shown here is derived from an EMBL/GenBank/DDBJ whole genome shotgun (WGS) entry which is preliminary data.</text>
</comment>
<dbReference type="GO" id="GO:0016887">
    <property type="term" value="F:ATP hydrolysis activity"/>
    <property type="evidence" value="ECO:0007669"/>
    <property type="project" value="InterPro"/>
</dbReference>
<dbReference type="CDD" id="cd03271">
    <property type="entry name" value="ABC_UvrA_II"/>
    <property type="match status" value="1"/>
</dbReference>
<protein>
    <recommendedName>
        <fullName evidence="15 17">UvrABC system protein A</fullName>
        <shortName evidence="17">UvrA protein</shortName>
    </recommendedName>
    <alternativeName>
        <fullName evidence="16 17">Excinuclease ABC subunit A</fullName>
    </alternativeName>
</protein>
<dbReference type="PANTHER" id="PTHR43152">
    <property type="entry name" value="UVRABC SYSTEM PROTEIN A"/>
    <property type="match status" value="1"/>
</dbReference>
<dbReference type="GO" id="GO:0009432">
    <property type="term" value="P:SOS response"/>
    <property type="evidence" value="ECO:0007669"/>
    <property type="project" value="UniProtKB-UniRule"/>
</dbReference>
<evidence type="ECO:0000256" key="11">
    <source>
        <dbReference type="ARBA" id="ARBA00022881"/>
    </source>
</evidence>
<evidence type="ECO:0000256" key="12">
    <source>
        <dbReference type="ARBA" id="ARBA00023125"/>
    </source>
</evidence>
<evidence type="ECO:0000256" key="9">
    <source>
        <dbReference type="ARBA" id="ARBA00022833"/>
    </source>
</evidence>
<evidence type="ECO:0000256" key="1">
    <source>
        <dbReference type="ARBA" id="ARBA00004496"/>
    </source>
</evidence>
<dbReference type="EMBL" id="JACNJZ010000098">
    <property type="protein sequence ID" value="MBC8317678.1"/>
    <property type="molecule type" value="Genomic_DNA"/>
</dbReference>
<dbReference type="Proteomes" id="UP000614424">
    <property type="component" value="Unassembled WGS sequence"/>
</dbReference>
<dbReference type="GO" id="GO:0006289">
    <property type="term" value="P:nucleotide-excision repair"/>
    <property type="evidence" value="ECO:0007669"/>
    <property type="project" value="UniProtKB-UniRule"/>
</dbReference>
<evidence type="ECO:0000256" key="8">
    <source>
        <dbReference type="ARBA" id="ARBA00022771"/>
    </source>
</evidence>
<dbReference type="Gene3D" id="3.40.50.300">
    <property type="entry name" value="P-loop containing nucleotide triphosphate hydrolases"/>
    <property type="match status" value="2"/>
</dbReference>
<proteinExistence type="inferred from homology"/>
<dbReference type="HAMAP" id="MF_00205">
    <property type="entry name" value="UvrA"/>
    <property type="match status" value="1"/>
</dbReference>
<keyword evidence="3 17" id="KW-0479">Metal-binding</keyword>
<dbReference type="PROSITE" id="PS50893">
    <property type="entry name" value="ABC_TRANSPORTER_2"/>
    <property type="match status" value="1"/>
</dbReference>
<comment type="similarity">
    <text evidence="14 17">Belongs to the ABC transporter superfamily. UvrA family.</text>
</comment>
<organism evidence="19 20">
    <name type="scientific">Candidatus Desulfobia pelagia</name>
    <dbReference type="NCBI Taxonomy" id="2841692"/>
    <lineage>
        <taxon>Bacteria</taxon>
        <taxon>Pseudomonadati</taxon>
        <taxon>Thermodesulfobacteriota</taxon>
        <taxon>Desulfobulbia</taxon>
        <taxon>Desulfobulbales</taxon>
        <taxon>Desulfobulbaceae</taxon>
        <taxon>Candidatus Desulfobia</taxon>
    </lineage>
</organism>
<dbReference type="GO" id="GO:0003677">
    <property type="term" value="F:DNA binding"/>
    <property type="evidence" value="ECO:0007669"/>
    <property type="project" value="UniProtKB-UniRule"/>
</dbReference>
<dbReference type="Gene3D" id="3.30.1490.20">
    <property type="entry name" value="ATP-grasp fold, A domain"/>
    <property type="match status" value="1"/>
</dbReference>
<keyword evidence="5 17" id="KW-0547">Nucleotide-binding</keyword>
<evidence type="ECO:0000313" key="20">
    <source>
        <dbReference type="Proteomes" id="UP000614424"/>
    </source>
</evidence>
<dbReference type="InterPro" id="IPR004602">
    <property type="entry name" value="UvrA"/>
</dbReference>
<evidence type="ECO:0000256" key="16">
    <source>
        <dbReference type="ARBA" id="ARBA00042156"/>
    </source>
</evidence>
<sequence>MEPQVISIRGARMHNLQNINVDLPRNSLVVFTGLSGSGKSSLAFDTLYAEGQRRYVESLSTYARQFLGQMEKPDVDSLEGLSPAVSIEQRTTSRNPRSTVGTITEIYDHLRLLFARVGHQYCPECGQEIRSQSIEDMVDTLADLREGTKCILLSPLVDSRKGEHIDVLNRLRKEGFVRVRVDGEIIGLDQDIPLTKTKRHTIEAVIDRIVIKDGAKQRISQSVATAVKLSDGFLLVVFPENNSEKLFSERASCHQCGVSLVDLSPQLFSFNNPKGACDECSGLGVKHFFDPSLVVPNPKLSLRRGAITSWRNRSSQSYSSQLLAALAQHYDFSLDTPFLKLPSKIQKIILYGTGKEAIFFHYVRHRRTLTSETPFEGILPHLNRRYHETSSSAVRDELSAYMNEQPCPSCQGARLKPEALAVRVGKWTIHDLTSLSIVQLAQELQDITYSHQEQLISERIVKEIDDRLTFLLDVGLSYLSLSRTAATLSGGEAQRIRLASQIGSRLAGVLYILDEPSIGLHQRDNARLIKTLTSLRDIGNTVIVVEHDTDTIMEADHVLDMGPGAGIHGGRVVYNGSVAGLVADETSITGGFLCGRLEIAVPQKRRRLRAKKDWIHIQGATANNLKKLNAAFPTGVMTCVTGVSGSGKSSLVIECLFKGVRDGLGSSRFTSPSFSRIKGLEHIDKVIDIDQSPIGRTPRSNPATYTGVLTPVRELLARLPEARVRGYQPGRFSFNLKGGRCEACEGEGVIKIAMHFLPDIYVTCESCNGKRYNQETLEIQYRGKNIAEILSMNAEEALSFFKNIPILKRRLQTLFDVGLGYLSLGQSSVTLSGGEAQRIKLARELQKRSTGKTLYILDEPTTGLHPADIKHLLAVLSRLVDSGNTIVIIEHNLDVIKTADYIIDLGPEGGDGGGEIVTAGTPEHIAQAKNSFTGMFLKQVLS</sequence>
<keyword evidence="4 17" id="KW-0677">Repeat</keyword>
<dbReference type="InterPro" id="IPR003439">
    <property type="entry name" value="ABC_transporter-like_ATP-bd"/>
</dbReference>
<evidence type="ECO:0000256" key="13">
    <source>
        <dbReference type="ARBA" id="ARBA00023204"/>
    </source>
</evidence>
<name>A0A8J6TFQ2_9BACT</name>
<comment type="subunit">
    <text evidence="17">Forms a heterotetramer with UvrB during the search for lesions.</text>
</comment>
<evidence type="ECO:0000256" key="4">
    <source>
        <dbReference type="ARBA" id="ARBA00022737"/>
    </source>
</evidence>
<feature type="zinc finger region" description="C4-type" evidence="17">
    <location>
        <begin position="741"/>
        <end position="767"/>
    </location>
</feature>
<gene>
    <name evidence="17 19" type="primary">uvrA</name>
    <name evidence="19" type="ORF">H8E41_07205</name>
</gene>
<comment type="subcellular location">
    <subcellularLocation>
        <location evidence="1 17">Cytoplasm</location>
    </subcellularLocation>
</comment>